<dbReference type="GeneID" id="5142958"/>
<dbReference type="InterPro" id="IPR001173">
    <property type="entry name" value="Glyco_trans_2-like"/>
</dbReference>
<protein>
    <submittedName>
        <fullName evidence="3">Glycosyltransferase (Family 2)</fullName>
    </submittedName>
</protein>
<sequence>MVADYGRSIWHDAIVNNSARPSRKLKIMVFVPCYNEEVYIGSVVLRSKYYTDDVVVIDDGSCDKTAEVAQLAGAHVIRHEVNKGKGAGIKNAFAYAKKADADILVLMDGDGQHNPDEIPLLIKPIISGEADIVNGSRFLVKDSHNVPKYRRFGQGVLNVLTNVVSRHKFTDSQSGFRAFSRNTFDCFSFMQTGMGIESEMLIEAARANLQVKEVQINVRYDVSGSTLNPLVHGVSVAGSIVKTLFQQNYTVTCGFCGVLLLLLGTTGFSFLAIEPYDLSRNLLIGITSVSMLSIILGILCVFTLLTTSARETGQVAGQR</sequence>
<organism evidence="3 4">
    <name type="scientific">Methanocella arvoryzae (strain DSM 22066 / NBRC 105507 / MRE50)</name>
    <dbReference type="NCBI Taxonomy" id="351160"/>
    <lineage>
        <taxon>Archaea</taxon>
        <taxon>Methanobacteriati</taxon>
        <taxon>Methanobacteriota</taxon>
        <taxon>Stenosarchaea group</taxon>
        <taxon>Methanomicrobia</taxon>
        <taxon>Methanocellales</taxon>
        <taxon>Methanocellaceae</taxon>
        <taxon>Methanocella</taxon>
    </lineage>
</organism>
<dbReference type="AlphaFoldDB" id="Q0W3D1"/>
<feature type="domain" description="Glycosyltransferase 2-like" evidence="2">
    <location>
        <begin position="29"/>
        <end position="185"/>
    </location>
</feature>
<dbReference type="PANTHER" id="PTHR48090:SF7">
    <property type="entry name" value="RFBJ PROTEIN"/>
    <property type="match status" value="1"/>
</dbReference>
<gene>
    <name evidence="3" type="ORF">RCIX1947</name>
</gene>
<dbReference type="Proteomes" id="UP000000663">
    <property type="component" value="Chromosome"/>
</dbReference>
<evidence type="ECO:0000259" key="2">
    <source>
        <dbReference type="Pfam" id="PF00535"/>
    </source>
</evidence>
<dbReference type="OrthoDB" id="11098at2157"/>
<dbReference type="CAZy" id="GT2">
    <property type="family name" value="Glycosyltransferase Family 2"/>
</dbReference>
<reference evidence="3 4" key="1">
    <citation type="journal article" date="2006" name="Science">
        <title>Genome of rice cluster I archaea -- the key methane producers in the rice rhizosphere.</title>
        <authorList>
            <person name="Erkel C."/>
            <person name="Kube M."/>
            <person name="Reinhardt R."/>
            <person name="Liesack W."/>
        </authorList>
    </citation>
    <scope>NUCLEOTIDE SEQUENCE [LARGE SCALE GENOMIC DNA]</scope>
    <source>
        <strain evidence="4">DSM 22066 / NBRC 105507 / MRE50</strain>
    </source>
</reference>
<dbReference type="Gene3D" id="3.90.550.10">
    <property type="entry name" value="Spore Coat Polysaccharide Biosynthesis Protein SpsA, Chain A"/>
    <property type="match status" value="1"/>
</dbReference>
<dbReference type="Pfam" id="PF00535">
    <property type="entry name" value="Glycos_transf_2"/>
    <property type="match status" value="1"/>
</dbReference>
<feature type="transmembrane region" description="Helical" evidence="1">
    <location>
        <begin position="249"/>
        <end position="273"/>
    </location>
</feature>
<dbReference type="STRING" id="351160.RCIX1947"/>
<name>Q0W3D1_METAR</name>
<dbReference type="RefSeq" id="WP_012035460.1">
    <property type="nucleotide sequence ID" value="NC_009464.1"/>
</dbReference>
<keyword evidence="4" id="KW-1185">Reference proteome</keyword>
<accession>Q0W3D1</accession>
<evidence type="ECO:0000313" key="3">
    <source>
        <dbReference type="EMBL" id="CAJ37112.1"/>
    </source>
</evidence>
<evidence type="ECO:0000256" key="1">
    <source>
        <dbReference type="SAM" id="Phobius"/>
    </source>
</evidence>
<dbReference type="PATRIC" id="fig|351160.9.peg.1168"/>
<dbReference type="InterPro" id="IPR050256">
    <property type="entry name" value="Glycosyltransferase_2"/>
</dbReference>
<proteinExistence type="predicted"/>
<keyword evidence="1" id="KW-1133">Transmembrane helix</keyword>
<dbReference type="eggNOG" id="arCOG00894">
    <property type="taxonomic scope" value="Archaea"/>
</dbReference>
<evidence type="ECO:0000313" key="4">
    <source>
        <dbReference type="Proteomes" id="UP000000663"/>
    </source>
</evidence>
<feature type="transmembrane region" description="Helical" evidence="1">
    <location>
        <begin position="282"/>
        <end position="305"/>
    </location>
</feature>
<dbReference type="KEGG" id="rci:RCIX1947"/>
<dbReference type="InterPro" id="IPR029044">
    <property type="entry name" value="Nucleotide-diphossugar_trans"/>
</dbReference>
<dbReference type="EMBL" id="AM114193">
    <property type="protein sequence ID" value="CAJ37112.1"/>
    <property type="molecule type" value="Genomic_DNA"/>
</dbReference>
<dbReference type="CDD" id="cd04179">
    <property type="entry name" value="DPM_DPG-synthase_like"/>
    <property type="match status" value="1"/>
</dbReference>
<dbReference type="PANTHER" id="PTHR48090">
    <property type="entry name" value="UNDECAPRENYL-PHOSPHATE 4-DEOXY-4-FORMAMIDO-L-ARABINOSE TRANSFERASE-RELATED"/>
    <property type="match status" value="1"/>
</dbReference>
<dbReference type="SUPFAM" id="SSF53448">
    <property type="entry name" value="Nucleotide-diphospho-sugar transferases"/>
    <property type="match status" value="1"/>
</dbReference>
<keyword evidence="1" id="KW-0472">Membrane</keyword>
<keyword evidence="1" id="KW-0812">Transmembrane</keyword>